<name>A0ABW6S7F1_9NOCA</name>
<dbReference type="RefSeq" id="WP_051194190.1">
    <property type="nucleotide sequence ID" value="NZ_JBIAQY010000012.1"/>
</dbReference>
<dbReference type="InterPro" id="IPR029063">
    <property type="entry name" value="SAM-dependent_MTases_sf"/>
</dbReference>
<dbReference type="Gene3D" id="3.40.50.150">
    <property type="entry name" value="Vaccinia Virus protein VP39"/>
    <property type="match status" value="1"/>
</dbReference>
<evidence type="ECO:0000313" key="3">
    <source>
        <dbReference type="Proteomes" id="UP001601992"/>
    </source>
</evidence>
<organism evidence="2 3">
    <name type="scientific">Nocardia jiangxiensis</name>
    <dbReference type="NCBI Taxonomy" id="282685"/>
    <lineage>
        <taxon>Bacteria</taxon>
        <taxon>Bacillati</taxon>
        <taxon>Actinomycetota</taxon>
        <taxon>Actinomycetes</taxon>
        <taxon>Mycobacteriales</taxon>
        <taxon>Nocardiaceae</taxon>
        <taxon>Nocardia</taxon>
    </lineage>
</organism>
<dbReference type="Pfam" id="PF13649">
    <property type="entry name" value="Methyltransf_25"/>
    <property type="match status" value="1"/>
</dbReference>
<feature type="domain" description="Methyltransferase" evidence="1">
    <location>
        <begin position="44"/>
        <end position="136"/>
    </location>
</feature>
<keyword evidence="2" id="KW-0489">Methyltransferase</keyword>
<dbReference type="PANTHER" id="PTHR43591">
    <property type="entry name" value="METHYLTRANSFERASE"/>
    <property type="match status" value="1"/>
</dbReference>
<reference evidence="2 3" key="1">
    <citation type="submission" date="2024-10" db="EMBL/GenBank/DDBJ databases">
        <title>The Natural Products Discovery Center: Release of the First 8490 Sequenced Strains for Exploring Actinobacteria Biosynthetic Diversity.</title>
        <authorList>
            <person name="Kalkreuter E."/>
            <person name="Kautsar S.A."/>
            <person name="Yang D."/>
            <person name="Bader C.D."/>
            <person name="Teijaro C.N."/>
            <person name="Fluegel L."/>
            <person name="Davis C.M."/>
            <person name="Simpson J.R."/>
            <person name="Lauterbach L."/>
            <person name="Steele A.D."/>
            <person name="Gui C."/>
            <person name="Meng S."/>
            <person name="Li G."/>
            <person name="Viehrig K."/>
            <person name="Ye F."/>
            <person name="Su P."/>
            <person name="Kiefer A.F."/>
            <person name="Nichols A."/>
            <person name="Cepeda A.J."/>
            <person name="Yan W."/>
            <person name="Fan B."/>
            <person name="Jiang Y."/>
            <person name="Adhikari A."/>
            <person name="Zheng C.-J."/>
            <person name="Schuster L."/>
            <person name="Cowan T.M."/>
            <person name="Smanski M.J."/>
            <person name="Chevrette M.G."/>
            <person name="De Carvalho L.P.S."/>
            <person name="Shen B."/>
        </authorList>
    </citation>
    <scope>NUCLEOTIDE SEQUENCE [LARGE SCALE GENOMIC DNA]</scope>
    <source>
        <strain evidence="2 3">NPDC002593</strain>
    </source>
</reference>
<proteinExistence type="predicted"/>
<dbReference type="GO" id="GO:0008168">
    <property type="term" value="F:methyltransferase activity"/>
    <property type="evidence" value="ECO:0007669"/>
    <property type="project" value="UniProtKB-KW"/>
</dbReference>
<evidence type="ECO:0000313" key="2">
    <source>
        <dbReference type="EMBL" id="MFF3572216.1"/>
    </source>
</evidence>
<accession>A0ABW6S7F1</accession>
<dbReference type="GO" id="GO:0032259">
    <property type="term" value="P:methylation"/>
    <property type="evidence" value="ECO:0007669"/>
    <property type="project" value="UniProtKB-KW"/>
</dbReference>
<dbReference type="EC" id="2.1.1.-" evidence="2"/>
<sequence length="269" mass="29387">MAQENSINYDQESAASYAGFTDAFAPVAQAILDRLPALAPHSRIVDLACGPGEPGLSVLERYAEAELLGIDTSQDMLALARARTTGRTNVRFAQMDMRELDIPSDSIDAIVSRFGFLTLEDVSRSAAEFARIARPGCAFSIAVWDRLELNTVASSSIESLRGLTDDALLPPLDELDTRAARALPQHTLTQVGVTELHTELFSWSTPVDGFGQLWSMLTGPGIWQPAVSTLDADTVTELRRRYAARFEEYTTADGTYLIPSTCRLLWGLT</sequence>
<evidence type="ECO:0000259" key="1">
    <source>
        <dbReference type="Pfam" id="PF13649"/>
    </source>
</evidence>
<dbReference type="Proteomes" id="UP001601992">
    <property type="component" value="Unassembled WGS sequence"/>
</dbReference>
<dbReference type="PANTHER" id="PTHR43591:SF24">
    <property type="entry name" value="2-METHOXY-6-POLYPRENYL-1,4-BENZOQUINOL METHYLASE, MITOCHONDRIAL"/>
    <property type="match status" value="1"/>
</dbReference>
<gene>
    <name evidence="2" type="ORF">ACFYXQ_30990</name>
</gene>
<protein>
    <submittedName>
        <fullName evidence="2">Class I SAM-dependent methyltransferase</fullName>
        <ecNumber evidence="2">2.1.1.-</ecNumber>
    </submittedName>
</protein>
<dbReference type="CDD" id="cd02440">
    <property type="entry name" value="AdoMet_MTases"/>
    <property type="match status" value="1"/>
</dbReference>
<comment type="caution">
    <text evidence="2">The sequence shown here is derived from an EMBL/GenBank/DDBJ whole genome shotgun (WGS) entry which is preliminary data.</text>
</comment>
<keyword evidence="3" id="KW-1185">Reference proteome</keyword>
<dbReference type="EMBL" id="JBIAQY010000012">
    <property type="protein sequence ID" value="MFF3572216.1"/>
    <property type="molecule type" value="Genomic_DNA"/>
</dbReference>
<dbReference type="InterPro" id="IPR041698">
    <property type="entry name" value="Methyltransf_25"/>
</dbReference>
<dbReference type="SUPFAM" id="SSF53335">
    <property type="entry name" value="S-adenosyl-L-methionine-dependent methyltransferases"/>
    <property type="match status" value="1"/>
</dbReference>
<keyword evidence="2" id="KW-0808">Transferase</keyword>